<evidence type="ECO:0000256" key="1">
    <source>
        <dbReference type="ARBA" id="ARBA00004541"/>
    </source>
</evidence>
<name>A0A2G8JSG8_STIJA</name>
<dbReference type="InterPro" id="IPR058028">
    <property type="entry name" value="Tepsin_VHS/ENTH-like"/>
</dbReference>
<organism evidence="6 7">
    <name type="scientific">Stichopus japonicus</name>
    <name type="common">Sea cucumber</name>
    <dbReference type="NCBI Taxonomy" id="307972"/>
    <lineage>
        <taxon>Eukaryota</taxon>
        <taxon>Metazoa</taxon>
        <taxon>Echinodermata</taxon>
        <taxon>Eleutherozoa</taxon>
        <taxon>Echinozoa</taxon>
        <taxon>Holothuroidea</taxon>
        <taxon>Aspidochirotacea</taxon>
        <taxon>Aspidochirotida</taxon>
        <taxon>Stichopodidae</taxon>
        <taxon>Apostichopus</taxon>
    </lineage>
</organism>
<gene>
    <name evidence="6" type="ORF">BSL78_24491</name>
</gene>
<dbReference type="PANTHER" id="PTHR21514">
    <property type="entry name" value="AP-4 COMPLEX ACCESSORY SUBUNIT TEPSIN"/>
    <property type="match status" value="1"/>
</dbReference>
<comment type="caution">
    <text evidence="6">The sequence shown here is derived from an EMBL/GenBank/DDBJ whole genome shotgun (WGS) entry which is preliminary data.</text>
</comment>
<evidence type="ECO:0000256" key="4">
    <source>
        <dbReference type="ARBA" id="ARBA00023329"/>
    </source>
</evidence>
<protein>
    <submittedName>
        <fullName evidence="6">Putative AP-4 complex accessory subunit tepsin-like</fullName>
    </submittedName>
</protein>
<dbReference type="InterPro" id="IPR039273">
    <property type="entry name" value="TEPSIN"/>
</dbReference>
<dbReference type="Proteomes" id="UP000230750">
    <property type="component" value="Unassembled WGS sequence"/>
</dbReference>
<dbReference type="AlphaFoldDB" id="A0A2G8JSG8"/>
<evidence type="ECO:0000256" key="3">
    <source>
        <dbReference type="ARBA" id="ARBA00023034"/>
    </source>
</evidence>
<dbReference type="InterPro" id="IPR008942">
    <property type="entry name" value="ENTH_VHS"/>
</dbReference>
<evidence type="ECO:0000313" key="7">
    <source>
        <dbReference type="Proteomes" id="UP000230750"/>
    </source>
</evidence>
<keyword evidence="7" id="KW-1185">Reference proteome</keyword>
<evidence type="ECO:0000256" key="2">
    <source>
        <dbReference type="ARBA" id="ARBA00004601"/>
    </source>
</evidence>
<dbReference type="PANTHER" id="PTHR21514:SF0">
    <property type="entry name" value="AP-4 COMPLEX ACCESSORY SUBUNIT TEPSIN"/>
    <property type="match status" value="1"/>
</dbReference>
<dbReference type="EMBL" id="MRZV01001329">
    <property type="protein sequence ID" value="PIK38669.1"/>
    <property type="molecule type" value="Genomic_DNA"/>
</dbReference>
<proteinExistence type="predicted"/>
<dbReference type="InterPro" id="IPR013809">
    <property type="entry name" value="ENTH"/>
</dbReference>
<dbReference type="Pfam" id="PF01417">
    <property type="entry name" value="ENTH"/>
    <property type="match status" value="1"/>
</dbReference>
<dbReference type="InterPro" id="IPR035802">
    <property type="entry name" value="ENTH/VHS_tepsin"/>
</dbReference>
<sequence>MDISGPAKDNKCVTKVGTKRPIAVTVVCDISGWPLLLKATSDDEKPIPGYIYPEVSALTYESSNQQQGTAVLSFLLDRLDKKSWNVKVKVLQIMAYVAIHGECSFRNSLRRQTKSIQEATKYNTAPDPLHGNAPILAVRKAATELLEILFNESLLQKSPSPNSCTGKMEGFGSSPINTQQRTVTDTVKNNLQQLSNAMTLPASQDKAYRSLQSVSNNRNDHPGIHTVWSSPTGGEPLSGSYQPVQVDTYDATNDSSHRLEPKKNVVDEGWNGAPVFPESVKTSSSSEGHSGGSLDLSQRLEAVAMADWSQEEQLVIDIVSSSERKTNSVPSREEINSFAKRASTLNSEKIIEILVNKMKVSTDAQVGCLCGIEAIVREGLVTGECALPIIQDVLPSLQRSSNNTVRAKASKIQRQLNLCDYQSTVTTKPNPSSGNTTDILVNSDHLESPARKNLFNGMSLKLESQKHVNTGETSLQSPEIVSGVAVPLLVENLNQEPDLIRPVRCLDGSIGKLETQHVDLLSFDGSHQNRNINTPTNKADDDLILDSVCSGAVGHLTESNVEPNVRLKASEYSSKKDEISLTPMDDQLSGFLKSFASNDWSVSDKIPMKQQGNNTVAAAAQQDPSRLLPMNQGSSVNVGELHPQLMGAKMSFQSTVPLQLNNSDDGQFGFISSRSEAASKNSFDFVQEAMKVNRR</sequence>
<keyword evidence="3" id="KW-0333">Golgi apparatus</keyword>
<dbReference type="Pfam" id="PF25827">
    <property type="entry name" value="TVHS-like"/>
    <property type="match status" value="1"/>
</dbReference>
<evidence type="ECO:0000259" key="5">
    <source>
        <dbReference type="PROSITE" id="PS50942"/>
    </source>
</evidence>
<dbReference type="OrthoDB" id="118154at2759"/>
<reference evidence="6 7" key="1">
    <citation type="journal article" date="2017" name="PLoS Biol.">
        <title>The sea cucumber genome provides insights into morphological evolution and visceral regeneration.</title>
        <authorList>
            <person name="Zhang X."/>
            <person name="Sun L."/>
            <person name="Yuan J."/>
            <person name="Sun Y."/>
            <person name="Gao Y."/>
            <person name="Zhang L."/>
            <person name="Li S."/>
            <person name="Dai H."/>
            <person name="Hamel J.F."/>
            <person name="Liu C."/>
            <person name="Yu Y."/>
            <person name="Liu S."/>
            <person name="Lin W."/>
            <person name="Guo K."/>
            <person name="Jin S."/>
            <person name="Xu P."/>
            <person name="Storey K.B."/>
            <person name="Huan P."/>
            <person name="Zhang T."/>
            <person name="Zhou Y."/>
            <person name="Zhang J."/>
            <person name="Lin C."/>
            <person name="Li X."/>
            <person name="Xing L."/>
            <person name="Huo D."/>
            <person name="Sun M."/>
            <person name="Wang L."/>
            <person name="Mercier A."/>
            <person name="Li F."/>
            <person name="Yang H."/>
            <person name="Xiang J."/>
        </authorList>
    </citation>
    <scope>NUCLEOTIDE SEQUENCE [LARGE SCALE GENOMIC DNA]</scope>
    <source>
        <strain evidence="6">Shaxun</strain>
        <tissue evidence="6">Muscle</tissue>
    </source>
</reference>
<dbReference type="GO" id="GO:0031410">
    <property type="term" value="C:cytoplasmic vesicle"/>
    <property type="evidence" value="ECO:0007669"/>
    <property type="project" value="UniProtKB-SubCell"/>
</dbReference>
<comment type="subcellular location">
    <subcellularLocation>
        <location evidence="1">Cytoplasmic vesicle</location>
    </subcellularLocation>
    <subcellularLocation>
        <location evidence="2">Golgi apparatus</location>
        <location evidence="2">trans-Golgi network</location>
    </subcellularLocation>
</comment>
<dbReference type="SUPFAM" id="SSF48464">
    <property type="entry name" value="ENTH/VHS domain"/>
    <property type="match status" value="1"/>
</dbReference>
<dbReference type="PROSITE" id="PS50942">
    <property type="entry name" value="ENTH"/>
    <property type="match status" value="1"/>
</dbReference>
<dbReference type="Gene3D" id="1.25.40.90">
    <property type="match status" value="1"/>
</dbReference>
<accession>A0A2G8JSG8</accession>
<feature type="domain" description="ENTH" evidence="5">
    <location>
        <begin position="24"/>
        <end position="159"/>
    </location>
</feature>
<dbReference type="GO" id="GO:0032588">
    <property type="term" value="C:trans-Golgi network membrane"/>
    <property type="evidence" value="ECO:0007669"/>
    <property type="project" value="TreeGrafter"/>
</dbReference>
<dbReference type="CDD" id="cd03572">
    <property type="entry name" value="ENTH_like_Tepsin"/>
    <property type="match status" value="1"/>
</dbReference>
<keyword evidence="4" id="KW-0968">Cytoplasmic vesicle</keyword>
<dbReference type="STRING" id="307972.A0A2G8JSG8"/>
<evidence type="ECO:0000313" key="6">
    <source>
        <dbReference type="EMBL" id="PIK38669.1"/>
    </source>
</evidence>